<feature type="region of interest" description="Disordered" evidence="2">
    <location>
        <begin position="27"/>
        <end position="52"/>
    </location>
</feature>
<evidence type="ECO:0000313" key="4">
    <source>
        <dbReference type="EMBL" id="QLC52000.1"/>
    </source>
</evidence>
<name>A0ABX6QGM3_9HYPH</name>
<accession>A0ABX6QGM3</accession>
<keyword evidence="3" id="KW-0812">Transmembrane</keyword>
<evidence type="ECO:0000256" key="1">
    <source>
        <dbReference type="SAM" id="Coils"/>
    </source>
</evidence>
<feature type="compositionally biased region" description="Polar residues" evidence="2">
    <location>
        <begin position="35"/>
        <end position="45"/>
    </location>
</feature>
<keyword evidence="1" id="KW-0175">Coiled coil</keyword>
<evidence type="ECO:0000313" key="5">
    <source>
        <dbReference type="Proteomes" id="UP000509443"/>
    </source>
</evidence>
<dbReference type="EMBL" id="CP058235">
    <property type="protein sequence ID" value="QLC52000.1"/>
    <property type="molecule type" value="Genomic_DNA"/>
</dbReference>
<feature type="coiled-coil region" evidence="1">
    <location>
        <begin position="198"/>
        <end position="225"/>
    </location>
</feature>
<proteinExistence type="predicted"/>
<dbReference type="Proteomes" id="UP000509443">
    <property type="component" value="Chromosome"/>
</dbReference>
<protein>
    <submittedName>
        <fullName evidence="4">Uncharacterized protein</fullName>
    </submittedName>
</protein>
<organism evidence="4 5">
    <name type="scientific">Bartonella alsatica</name>
    <dbReference type="NCBI Taxonomy" id="52764"/>
    <lineage>
        <taxon>Bacteria</taxon>
        <taxon>Pseudomonadati</taxon>
        <taxon>Pseudomonadota</taxon>
        <taxon>Alphaproteobacteria</taxon>
        <taxon>Hyphomicrobiales</taxon>
        <taxon>Bartonellaceae</taxon>
        <taxon>Bartonella</taxon>
    </lineage>
</organism>
<reference evidence="4 5" key="1">
    <citation type="submission" date="2020-06" db="EMBL/GenBank/DDBJ databases">
        <title>Complete closed genome sequence of Bartonella alsatica CIP 105477.</title>
        <authorList>
            <person name="Thibau A."/>
            <person name="Schultze T.G."/>
            <person name="Kempf V.A.J."/>
        </authorList>
    </citation>
    <scope>NUCLEOTIDE SEQUENCE [LARGE SCALE GENOMIC DNA]</scope>
    <source>
        <strain evidence="4 5">CIP 105477</strain>
    </source>
</reference>
<evidence type="ECO:0000256" key="3">
    <source>
        <dbReference type="SAM" id="Phobius"/>
    </source>
</evidence>
<sequence length="399" mass="43947">MVDSSKPKVKPHYVDTRRKKLVIEHKTVNHDSEQTKNSAESNTIEKQSKESMQHQHMPNMIWLYLLISGIFGGLIALGLFMGLQWAGVLPFSLMDNRVGGEKALQIAETAKSLGEQANEQLGHMLQEIDALKAEFASFSSQQTETIQSDEASLEESRKTFVVLAKKINDLEKSVQAFIGVSKDMETALSVGKTNANTLTVLKQQLEILQEKIAAKKNEKKEINIALFTAISSLKNAVERGGPYSDELKLLEQLSPSIDGLDLLKKTATVGLQNPAELSAVFARVADEIVGTQNIVAPDASFFEQVLAWIKGLIVSRPIGNVKGTSLGAIVARMEVAIQAGDYEKALSEWQTLPQNAKDVSVDFVHRLETHITVHQLLQKLLMSVQQGSFKATKMQIGTR</sequence>
<keyword evidence="5" id="KW-1185">Reference proteome</keyword>
<dbReference type="RefSeq" id="WP_005866606.1">
    <property type="nucleotide sequence ID" value="NZ_CACVBB010000001.1"/>
</dbReference>
<gene>
    <name evidence="4" type="ORF">HWV54_03665</name>
</gene>
<evidence type="ECO:0000256" key="2">
    <source>
        <dbReference type="SAM" id="MobiDB-lite"/>
    </source>
</evidence>
<keyword evidence="3" id="KW-0472">Membrane</keyword>
<keyword evidence="3" id="KW-1133">Transmembrane helix</keyword>
<feature type="transmembrane region" description="Helical" evidence="3">
    <location>
        <begin position="61"/>
        <end position="86"/>
    </location>
</feature>